<organism evidence="1 2">
    <name type="scientific">Rickettsia argasii T170-B</name>
    <dbReference type="NCBI Taxonomy" id="1268837"/>
    <lineage>
        <taxon>Bacteria</taxon>
        <taxon>Pseudomonadati</taxon>
        <taxon>Pseudomonadota</taxon>
        <taxon>Alphaproteobacteria</taxon>
        <taxon>Rickettsiales</taxon>
        <taxon>Rickettsiaceae</taxon>
        <taxon>Rickettsieae</taxon>
        <taxon>Rickettsia</taxon>
        <taxon>spotted fever group</taxon>
    </lineage>
</organism>
<dbReference type="AlphaFoldDB" id="A0A0F3RGY3"/>
<evidence type="ECO:0000313" key="2">
    <source>
        <dbReference type="Proteomes" id="UP000033736"/>
    </source>
</evidence>
<evidence type="ECO:0000313" key="1">
    <source>
        <dbReference type="EMBL" id="KJW05397.1"/>
    </source>
</evidence>
<name>A0A0F3RGY3_9RICK</name>
<dbReference type="EMBL" id="LAOQ01000001">
    <property type="protein sequence ID" value="KJW05397.1"/>
    <property type="molecule type" value="Genomic_DNA"/>
</dbReference>
<keyword evidence="2" id="KW-1185">Reference proteome</keyword>
<dbReference type="PATRIC" id="fig|1268837.3.peg.218"/>
<accession>A0A0F3RGY3</accession>
<sequence length="82" mass="9541">MVADCIINIFTIFSFAAKQRELNKVNDYYHNVHIAFIMSLTFLVTENSWHATMELKDFLEDIAAFRSAFTIMQIPQDTIECC</sequence>
<dbReference type="Proteomes" id="UP000033736">
    <property type="component" value="Unassembled WGS sequence"/>
</dbReference>
<proteinExistence type="predicted"/>
<gene>
    <name evidence="1" type="primary">mdlB</name>
    <name evidence="1" type="ORF">RAT170B_0214</name>
</gene>
<comment type="caution">
    <text evidence="1">The sequence shown here is derived from an EMBL/GenBank/DDBJ whole genome shotgun (WGS) entry which is preliminary data.</text>
</comment>
<protein>
    <submittedName>
        <fullName evidence="1">ABC-type multidrug transport system, ATPase and permease components domain protein</fullName>
    </submittedName>
</protein>
<reference evidence="1 2" key="1">
    <citation type="submission" date="2015-01" db="EMBL/GenBank/DDBJ databases">
        <title>Genome Sequencing of Rickettsiales /home/snadendla/prok_pipe/test/illegal_ec_num.txt.</title>
        <authorList>
            <person name="Daugherty S.C."/>
            <person name="Su Q."/>
            <person name="Abolude K."/>
            <person name="Beier-Sexton M."/>
            <person name="Carlyon J.A."/>
            <person name="Carter R."/>
            <person name="Day N.P."/>
            <person name="Dumler S.J."/>
            <person name="Dyachenko V."/>
            <person name="Godinez A."/>
            <person name="Kurtti T.J."/>
            <person name="Lichay M."/>
            <person name="Mullins K.E."/>
            <person name="Ott S."/>
            <person name="Pappas-Brown V."/>
            <person name="Paris D.H."/>
            <person name="Patel P."/>
            <person name="Richards A.L."/>
            <person name="Sadzewicz L."/>
            <person name="Sears K."/>
            <person name="Seidman D."/>
            <person name="Sengamalay N."/>
            <person name="Stenos J."/>
            <person name="Tallon L.J."/>
            <person name="Vincent G."/>
            <person name="Fraser C.M."/>
            <person name="Munderloh U."/>
            <person name="Dunning-Hotopp J.C."/>
        </authorList>
    </citation>
    <scope>NUCLEOTIDE SEQUENCE [LARGE SCALE GENOMIC DNA]</scope>
    <source>
        <strain evidence="1 2">T170-B</strain>
    </source>
</reference>
<dbReference type="RefSeq" id="WP_045805354.1">
    <property type="nucleotide sequence ID" value="NZ_LAOQ01000001.1"/>
</dbReference>